<sequence length="77" mass="8325">MAGSRSRSMLRCAILAGYVAAGPARADEANLFQNRDFPVLTDYRALLGGLFQRLYDLDAASLGRIFPDAAPHDLALV</sequence>
<accession>A0ABT8BHY0</accession>
<organism evidence="1 2">
    <name type="scientific">Methylobacterium adhaesivum</name>
    <dbReference type="NCBI Taxonomy" id="333297"/>
    <lineage>
        <taxon>Bacteria</taxon>
        <taxon>Pseudomonadati</taxon>
        <taxon>Pseudomonadota</taxon>
        <taxon>Alphaproteobacteria</taxon>
        <taxon>Hyphomicrobiales</taxon>
        <taxon>Methylobacteriaceae</taxon>
        <taxon>Methylobacterium</taxon>
    </lineage>
</organism>
<dbReference type="RefSeq" id="WP_238227158.1">
    <property type="nucleotide sequence ID" value="NZ_BPQD01000025.1"/>
</dbReference>
<dbReference type="Proteomes" id="UP001224644">
    <property type="component" value="Unassembled WGS sequence"/>
</dbReference>
<evidence type="ECO:0000313" key="2">
    <source>
        <dbReference type="Proteomes" id="UP001224644"/>
    </source>
</evidence>
<keyword evidence="2" id="KW-1185">Reference proteome</keyword>
<dbReference type="EMBL" id="JAUFPX010000012">
    <property type="protein sequence ID" value="MDN3591753.1"/>
    <property type="molecule type" value="Genomic_DNA"/>
</dbReference>
<proteinExistence type="predicted"/>
<gene>
    <name evidence="1" type="ORF">QWZ12_14200</name>
</gene>
<protein>
    <submittedName>
        <fullName evidence="1">Uncharacterized protein</fullName>
    </submittedName>
</protein>
<evidence type="ECO:0000313" key="1">
    <source>
        <dbReference type="EMBL" id="MDN3591753.1"/>
    </source>
</evidence>
<reference evidence="2" key="1">
    <citation type="journal article" date="2019" name="Int. J. Syst. Evol. Microbiol.">
        <title>The Global Catalogue of Microorganisms (GCM) 10K type strain sequencing project: providing services to taxonomists for standard genome sequencing and annotation.</title>
        <authorList>
            <consortium name="The Broad Institute Genomics Platform"/>
            <consortium name="The Broad Institute Genome Sequencing Center for Infectious Disease"/>
            <person name="Wu L."/>
            <person name="Ma J."/>
        </authorList>
    </citation>
    <scope>NUCLEOTIDE SEQUENCE [LARGE SCALE GENOMIC DNA]</scope>
    <source>
        <strain evidence="2">CECT 7069</strain>
    </source>
</reference>
<comment type="caution">
    <text evidence="1">The sequence shown here is derived from an EMBL/GenBank/DDBJ whole genome shotgun (WGS) entry which is preliminary data.</text>
</comment>
<name>A0ABT8BHY0_9HYPH</name>